<evidence type="ECO:0000256" key="6">
    <source>
        <dbReference type="ARBA" id="ARBA00022729"/>
    </source>
</evidence>
<dbReference type="CDD" id="cd14792">
    <property type="entry name" value="GH27"/>
    <property type="match status" value="1"/>
</dbReference>
<evidence type="ECO:0000256" key="11">
    <source>
        <dbReference type="SAM" id="SignalP"/>
    </source>
</evidence>
<dbReference type="PANTHER" id="PTHR11452:SF61">
    <property type="entry name" value="ALPHA-GALACTOSIDASE B-RELATED"/>
    <property type="match status" value="1"/>
</dbReference>
<dbReference type="PRINTS" id="PR00740">
    <property type="entry name" value="GLHYDRLASE27"/>
</dbReference>
<evidence type="ECO:0000256" key="3">
    <source>
        <dbReference type="ARBA" id="ARBA00004613"/>
    </source>
</evidence>
<dbReference type="InterPro" id="IPR013780">
    <property type="entry name" value="Glyco_hydro_b"/>
</dbReference>
<dbReference type="Gene3D" id="3.20.20.70">
    <property type="entry name" value="Aldolase class I"/>
    <property type="match status" value="1"/>
</dbReference>
<dbReference type="EMBL" id="ML975172">
    <property type="protein sequence ID" value="KAF1809532.1"/>
    <property type="molecule type" value="Genomic_DNA"/>
</dbReference>
<dbReference type="InterPro" id="IPR013785">
    <property type="entry name" value="Aldolase_TIM"/>
</dbReference>
<keyword evidence="7 10" id="KW-0378">Hydrolase</keyword>
<evidence type="ECO:0000259" key="12">
    <source>
        <dbReference type="Pfam" id="PF17801"/>
    </source>
</evidence>
<evidence type="ECO:0000256" key="10">
    <source>
        <dbReference type="RuleBase" id="RU361168"/>
    </source>
</evidence>
<dbReference type="Pfam" id="PF16499">
    <property type="entry name" value="Melibiase_2"/>
    <property type="match status" value="2"/>
</dbReference>
<dbReference type="OrthoDB" id="5795902at2759"/>
<dbReference type="PROSITE" id="PS00512">
    <property type="entry name" value="ALPHA_GALACTOSIDASE"/>
    <property type="match status" value="1"/>
</dbReference>
<evidence type="ECO:0000256" key="4">
    <source>
        <dbReference type="ARBA" id="ARBA00009743"/>
    </source>
</evidence>
<feature type="domain" description="Alpha galactosidase C-terminal" evidence="12">
    <location>
        <begin position="364"/>
        <end position="437"/>
    </location>
</feature>
<dbReference type="InterPro" id="IPR041233">
    <property type="entry name" value="Melibiase_C"/>
</dbReference>
<reference evidence="15" key="3">
    <citation type="submission" date="2025-04" db="UniProtKB">
        <authorList>
            <consortium name="RefSeq"/>
        </authorList>
    </citation>
    <scope>IDENTIFICATION</scope>
    <source>
        <strain evidence="15">CBS 781.70</strain>
    </source>
</reference>
<keyword evidence="9 10" id="KW-0326">Glycosidase</keyword>
<dbReference type="SUPFAM" id="SSF51445">
    <property type="entry name" value="(Trans)glycosidases"/>
    <property type="match status" value="1"/>
</dbReference>
<feature type="signal peptide" evidence="11">
    <location>
        <begin position="1"/>
        <end position="17"/>
    </location>
</feature>
<gene>
    <name evidence="13 15" type="ORF">P152DRAFT_422765</name>
</gene>
<dbReference type="PANTHER" id="PTHR11452">
    <property type="entry name" value="ALPHA-GALACTOSIDASE/ALPHA-N-ACETYLGALACTOSAMINIDASE"/>
    <property type="match status" value="1"/>
</dbReference>
<evidence type="ECO:0000256" key="9">
    <source>
        <dbReference type="ARBA" id="ARBA00023295"/>
    </source>
</evidence>
<dbReference type="EC" id="3.2.1.22" evidence="10"/>
<keyword evidence="5" id="KW-0964">Secreted</keyword>
<comment type="subcellular location">
    <subcellularLocation>
        <location evidence="3">Secreted</location>
    </subcellularLocation>
</comment>
<evidence type="ECO:0000256" key="1">
    <source>
        <dbReference type="ARBA" id="ARBA00001255"/>
    </source>
</evidence>
<dbReference type="Pfam" id="PF17801">
    <property type="entry name" value="Melibiase_C"/>
    <property type="match status" value="1"/>
</dbReference>
<name>A0A6G1FV27_9PEZI</name>
<evidence type="ECO:0000256" key="7">
    <source>
        <dbReference type="ARBA" id="ARBA00022801"/>
    </source>
</evidence>
<evidence type="ECO:0000313" key="13">
    <source>
        <dbReference type="EMBL" id="KAF1809532.1"/>
    </source>
</evidence>
<dbReference type="Proteomes" id="UP000504638">
    <property type="component" value="Unplaced"/>
</dbReference>
<comment type="catalytic activity">
    <reaction evidence="1 10">
        <text>Hydrolysis of terminal, non-reducing alpha-D-galactose residues in alpha-D-galactosides, including galactose oligosaccharides, galactomannans and galactolipids.</text>
        <dbReference type="EC" id="3.2.1.22"/>
    </reaction>
</comment>
<sequence>MWPLIVPLLSTFPAATGLVAKDGETGRLPALGWNSWNAFFCDINEKKFLDAAEQLVNLGLKEAGYNYVNIDDCWSIKSHRDNNTDRMIPDPERFPEGIAGTAKKIHDMGLKIGIYSSAGTHTCAGYPASLNYEKVDADTFAEWEIDYLKYDNCNVPGDWADECNFCIPDSTTPPHGPYPNGTCPTLQNECPAGYDWSKSKSAERYRRMRDALEATDRTILYSLCQWGTAGVQKWGNETSMSWRATGDITWPGLVAKWSRIIELLNLCSFNLDTTDFWGHSDADMLEVGNGDLTPAETRSHFALWAAMKSPLLIGTDLKKISSGNVEILKNKYLLAFNQDPVIGKPATPYKWGTNPDHTFNATWPAEYWSGESNDGILVLMSNWGESAAKRSAVWSEVPRLEKDASYKLTDVWTGNDLGCHFGDYSVEVGPHDTAAFLISGKCTRRGMLGQRTAWRDWTA</sequence>
<dbReference type="GO" id="GO:0005576">
    <property type="term" value="C:extracellular region"/>
    <property type="evidence" value="ECO:0007669"/>
    <property type="project" value="UniProtKB-SubCell"/>
</dbReference>
<evidence type="ECO:0000256" key="8">
    <source>
        <dbReference type="ARBA" id="ARBA00023180"/>
    </source>
</evidence>
<comment type="similarity">
    <text evidence="4 10">Belongs to the glycosyl hydrolase 27 family.</text>
</comment>
<comment type="function">
    <text evidence="2">Hydrolyzes a variety of simple alpha-D-galactoside as well as more complex molecules such as oligosaccharides and polysaccharides.</text>
</comment>
<dbReference type="GeneID" id="54417768"/>
<dbReference type="RefSeq" id="XP_033531163.1">
    <property type="nucleotide sequence ID" value="XM_033677198.1"/>
</dbReference>
<protein>
    <recommendedName>
        <fullName evidence="10">Alpha-galactosidase</fullName>
        <ecNumber evidence="10">3.2.1.22</ecNumber>
    </recommendedName>
    <alternativeName>
        <fullName evidence="10">Melibiase</fullName>
    </alternativeName>
</protein>
<proteinExistence type="inferred from homology"/>
<evidence type="ECO:0000313" key="15">
    <source>
        <dbReference type="RefSeq" id="XP_033531163.1"/>
    </source>
</evidence>
<keyword evidence="6 11" id="KW-0732">Signal</keyword>
<keyword evidence="8" id="KW-0325">Glycoprotein</keyword>
<dbReference type="GO" id="GO:0004557">
    <property type="term" value="F:alpha-galactosidase activity"/>
    <property type="evidence" value="ECO:0007669"/>
    <property type="project" value="UniProtKB-EC"/>
</dbReference>
<reference evidence="15" key="2">
    <citation type="submission" date="2020-04" db="EMBL/GenBank/DDBJ databases">
        <authorList>
            <consortium name="NCBI Genome Project"/>
        </authorList>
    </citation>
    <scope>NUCLEOTIDE SEQUENCE</scope>
    <source>
        <strain evidence="15">CBS 781.70</strain>
    </source>
</reference>
<evidence type="ECO:0000256" key="2">
    <source>
        <dbReference type="ARBA" id="ARBA00003969"/>
    </source>
</evidence>
<reference evidence="13 15" key="1">
    <citation type="submission" date="2020-01" db="EMBL/GenBank/DDBJ databases">
        <authorList>
            <consortium name="DOE Joint Genome Institute"/>
            <person name="Haridas S."/>
            <person name="Albert R."/>
            <person name="Binder M."/>
            <person name="Bloem J."/>
            <person name="Labutti K."/>
            <person name="Salamov A."/>
            <person name="Andreopoulos B."/>
            <person name="Baker S.E."/>
            <person name="Barry K."/>
            <person name="Bills G."/>
            <person name="Bluhm B.H."/>
            <person name="Cannon C."/>
            <person name="Castanera R."/>
            <person name="Culley D.E."/>
            <person name="Daum C."/>
            <person name="Ezra D."/>
            <person name="Gonzalez J.B."/>
            <person name="Henrissat B."/>
            <person name="Kuo A."/>
            <person name="Liang C."/>
            <person name="Lipzen A."/>
            <person name="Lutzoni F."/>
            <person name="Magnuson J."/>
            <person name="Mondo S."/>
            <person name="Nolan M."/>
            <person name="Ohm R."/>
            <person name="Pangilinan J."/>
            <person name="Park H.-J."/>
            <person name="Ramirez L."/>
            <person name="Alfaro M."/>
            <person name="Sun H."/>
            <person name="Tritt A."/>
            <person name="Yoshinaga Y."/>
            <person name="Zwiers L.-H."/>
            <person name="Turgeon B.G."/>
            <person name="Goodwin S.B."/>
            <person name="Spatafora J.W."/>
            <person name="Crous P.W."/>
            <person name="Grigoriev I.V."/>
        </authorList>
    </citation>
    <scope>NUCLEOTIDE SEQUENCE</scope>
    <source>
        <strain evidence="13 15">CBS 781.70</strain>
    </source>
</reference>
<feature type="chain" id="PRO_5044631604" description="Alpha-galactosidase" evidence="11">
    <location>
        <begin position="18"/>
        <end position="459"/>
    </location>
</feature>
<evidence type="ECO:0000256" key="5">
    <source>
        <dbReference type="ARBA" id="ARBA00022525"/>
    </source>
</evidence>
<dbReference type="InterPro" id="IPR000111">
    <property type="entry name" value="Glyco_hydro_27/36_CS"/>
</dbReference>
<dbReference type="InterPro" id="IPR002241">
    <property type="entry name" value="Glyco_hydro_27"/>
</dbReference>
<dbReference type="Gene3D" id="2.60.40.1180">
    <property type="entry name" value="Golgi alpha-mannosidase II"/>
    <property type="match status" value="1"/>
</dbReference>
<dbReference type="AlphaFoldDB" id="A0A6G1FV27"/>
<keyword evidence="10" id="KW-1015">Disulfide bond</keyword>
<keyword evidence="14" id="KW-1185">Reference proteome</keyword>
<accession>A0A6G1FV27</accession>
<dbReference type="GO" id="GO:0005975">
    <property type="term" value="P:carbohydrate metabolic process"/>
    <property type="evidence" value="ECO:0007669"/>
    <property type="project" value="InterPro"/>
</dbReference>
<dbReference type="SUPFAM" id="SSF51011">
    <property type="entry name" value="Glycosyl hydrolase domain"/>
    <property type="match status" value="1"/>
</dbReference>
<organism evidence="13">
    <name type="scientific">Eremomyces bilateralis CBS 781.70</name>
    <dbReference type="NCBI Taxonomy" id="1392243"/>
    <lineage>
        <taxon>Eukaryota</taxon>
        <taxon>Fungi</taxon>
        <taxon>Dikarya</taxon>
        <taxon>Ascomycota</taxon>
        <taxon>Pezizomycotina</taxon>
        <taxon>Dothideomycetes</taxon>
        <taxon>Dothideomycetes incertae sedis</taxon>
        <taxon>Eremomycetales</taxon>
        <taxon>Eremomycetaceae</taxon>
        <taxon>Eremomyces</taxon>
    </lineage>
</organism>
<evidence type="ECO:0000313" key="14">
    <source>
        <dbReference type="Proteomes" id="UP000504638"/>
    </source>
</evidence>
<dbReference type="InterPro" id="IPR017853">
    <property type="entry name" value="GH"/>
</dbReference>